<dbReference type="InterPro" id="IPR009057">
    <property type="entry name" value="Homeodomain-like_sf"/>
</dbReference>
<keyword evidence="3" id="KW-0804">Transcription</keyword>
<dbReference type="SUPFAM" id="SSF48498">
    <property type="entry name" value="Tetracyclin repressor-like, C-terminal domain"/>
    <property type="match status" value="1"/>
</dbReference>
<feature type="DNA-binding region" description="H-T-H motif" evidence="4">
    <location>
        <begin position="42"/>
        <end position="61"/>
    </location>
</feature>
<comment type="caution">
    <text evidence="6">The sequence shown here is derived from an EMBL/GenBank/DDBJ whole genome shotgun (WGS) entry which is preliminary data.</text>
</comment>
<keyword evidence="1" id="KW-0805">Transcription regulation</keyword>
<evidence type="ECO:0000256" key="1">
    <source>
        <dbReference type="ARBA" id="ARBA00023015"/>
    </source>
</evidence>
<dbReference type="PRINTS" id="PR00455">
    <property type="entry name" value="HTHTETR"/>
</dbReference>
<proteinExistence type="predicted"/>
<keyword evidence="2 4" id="KW-0238">DNA-binding</keyword>
<dbReference type="RefSeq" id="WP_267536522.1">
    <property type="nucleotide sequence ID" value="NZ_JAPNKA010000001.1"/>
</dbReference>
<dbReference type="PANTHER" id="PTHR30055:SF220">
    <property type="entry name" value="TETR-FAMILY REGULATORY PROTEIN"/>
    <property type="match status" value="1"/>
</dbReference>
<evidence type="ECO:0000313" key="6">
    <source>
        <dbReference type="EMBL" id="MCY1077705.1"/>
    </source>
</evidence>
<evidence type="ECO:0000256" key="3">
    <source>
        <dbReference type="ARBA" id="ARBA00023163"/>
    </source>
</evidence>
<sequence>MATRGTRKKTADKPHYHHGDLRRALLDASLTLISEEGFGALSLREVARRAGVTHAAPYRHFADKEALLEAVAEEGFRVMTARMKERMARESTPNRRLMACGVAYVLFAMEHPAHFRVMFGPHFTRPPKLGPPGGDTDAFGLLVDSIAEGQRTGEMREGEPRMLALTCWSLVHGLGSLLVDRKLEFSGVTTVPQAEALAWEQTRLLIQGLERTTGN</sequence>
<dbReference type="InterPro" id="IPR001647">
    <property type="entry name" value="HTH_TetR"/>
</dbReference>
<dbReference type="InterPro" id="IPR050109">
    <property type="entry name" value="HTH-type_TetR-like_transc_reg"/>
</dbReference>
<feature type="domain" description="HTH tetR-type" evidence="5">
    <location>
        <begin position="19"/>
        <end position="79"/>
    </location>
</feature>
<dbReference type="InterPro" id="IPR025996">
    <property type="entry name" value="MT1864/Rv1816-like_C"/>
</dbReference>
<dbReference type="Proteomes" id="UP001207654">
    <property type="component" value="Unassembled WGS sequence"/>
</dbReference>
<accession>A0ABT4A7R9</accession>
<dbReference type="PANTHER" id="PTHR30055">
    <property type="entry name" value="HTH-TYPE TRANSCRIPTIONAL REGULATOR RUTR"/>
    <property type="match status" value="1"/>
</dbReference>
<organism evidence="6 7">
    <name type="scientific">Archangium lansingense</name>
    <dbReference type="NCBI Taxonomy" id="2995310"/>
    <lineage>
        <taxon>Bacteria</taxon>
        <taxon>Pseudomonadati</taxon>
        <taxon>Myxococcota</taxon>
        <taxon>Myxococcia</taxon>
        <taxon>Myxococcales</taxon>
        <taxon>Cystobacterineae</taxon>
        <taxon>Archangiaceae</taxon>
        <taxon>Archangium</taxon>
    </lineage>
</organism>
<dbReference type="InterPro" id="IPR036271">
    <property type="entry name" value="Tet_transcr_reg_TetR-rel_C_sf"/>
</dbReference>
<dbReference type="SUPFAM" id="SSF46689">
    <property type="entry name" value="Homeodomain-like"/>
    <property type="match status" value="1"/>
</dbReference>
<evidence type="ECO:0000256" key="4">
    <source>
        <dbReference type="PROSITE-ProRule" id="PRU00335"/>
    </source>
</evidence>
<gene>
    <name evidence="6" type="ORF">OV287_24865</name>
</gene>
<dbReference type="Pfam" id="PF13305">
    <property type="entry name" value="TetR_C_33"/>
    <property type="match status" value="1"/>
</dbReference>
<name>A0ABT4A7R9_9BACT</name>
<keyword evidence="7" id="KW-1185">Reference proteome</keyword>
<reference evidence="6 7" key="1">
    <citation type="submission" date="2022-11" db="EMBL/GenBank/DDBJ databases">
        <title>Minimal conservation of predation-associated metabolite biosynthetic gene clusters underscores biosynthetic potential of Myxococcota including descriptions for ten novel species: Archangium lansinium sp. nov., Myxococcus landrumus sp. nov., Nannocystis bai.</title>
        <authorList>
            <person name="Ahearne A."/>
            <person name="Stevens C."/>
            <person name="Phillips K."/>
        </authorList>
    </citation>
    <scope>NUCLEOTIDE SEQUENCE [LARGE SCALE GENOMIC DNA]</scope>
    <source>
        <strain evidence="6 7">MIWBW</strain>
    </source>
</reference>
<protein>
    <submittedName>
        <fullName evidence="6">TetR/AcrR family transcriptional regulator</fullName>
    </submittedName>
</protein>
<evidence type="ECO:0000259" key="5">
    <source>
        <dbReference type="PROSITE" id="PS50977"/>
    </source>
</evidence>
<dbReference type="EMBL" id="JAPNKA010000001">
    <property type="protein sequence ID" value="MCY1077705.1"/>
    <property type="molecule type" value="Genomic_DNA"/>
</dbReference>
<dbReference type="PROSITE" id="PS50977">
    <property type="entry name" value="HTH_TETR_2"/>
    <property type="match status" value="1"/>
</dbReference>
<evidence type="ECO:0000313" key="7">
    <source>
        <dbReference type="Proteomes" id="UP001207654"/>
    </source>
</evidence>
<dbReference type="Gene3D" id="1.10.357.10">
    <property type="entry name" value="Tetracycline Repressor, domain 2"/>
    <property type="match status" value="1"/>
</dbReference>
<dbReference type="Pfam" id="PF00440">
    <property type="entry name" value="TetR_N"/>
    <property type="match status" value="1"/>
</dbReference>
<evidence type="ECO:0000256" key="2">
    <source>
        <dbReference type="ARBA" id="ARBA00023125"/>
    </source>
</evidence>